<dbReference type="EMBL" id="CYKH01002065">
    <property type="protein sequence ID" value="CUG92588.1"/>
    <property type="molecule type" value="Genomic_DNA"/>
</dbReference>
<accession>A0A0S4JM41</accession>
<dbReference type="Gene3D" id="3.40.50.300">
    <property type="entry name" value="P-loop containing nucleotide triphosphate hydrolases"/>
    <property type="match status" value="1"/>
</dbReference>
<dbReference type="PANTHER" id="PTHR11630">
    <property type="entry name" value="DNA REPLICATION LICENSING FACTOR MCM FAMILY MEMBER"/>
    <property type="match status" value="1"/>
</dbReference>
<reference evidence="14" key="1">
    <citation type="submission" date="2015-09" db="EMBL/GenBank/DDBJ databases">
        <authorList>
            <consortium name="Pathogen Informatics"/>
        </authorList>
    </citation>
    <scope>NUCLEOTIDE SEQUENCE [LARGE SCALE GENOMIC DNA]</scope>
    <source>
        <strain evidence="14">Lake Konstanz</strain>
    </source>
</reference>
<comment type="catalytic activity">
    <reaction evidence="11">
        <text>ATP + H2O = ADP + phosphate + H(+)</text>
        <dbReference type="Rhea" id="RHEA:13065"/>
        <dbReference type="ChEBI" id="CHEBI:15377"/>
        <dbReference type="ChEBI" id="CHEBI:15378"/>
        <dbReference type="ChEBI" id="CHEBI:30616"/>
        <dbReference type="ChEBI" id="CHEBI:43474"/>
        <dbReference type="ChEBI" id="CHEBI:456216"/>
        <dbReference type="EC" id="3.6.4.12"/>
    </reaction>
</comment>
<proteinExistence type="inferred from homology"/>
<name>A0A0S4JM41_BODSA</name>
<evidence type="ECO:0000256" key="1">
    <source>
        <dbReference type="ARBA" id="ARBA00004123"/>
    </source>
</evidence>
<dbReference type="Gene3D" id="3.30.1640.10">
    <property type="entry name" value="mini-chromosome maintenance (MCM) complex, chain A, domain 1"/>
    <property type="match status" value="1"/>
</dbReference>
<evidence type="ECO:0000256" key="4">
    <source>
        <dbReference type="ARBA" id="ARBA00022741"/>
    </source>
</evidence>
<dbReference type="EC" id="3.6.4.12" evidence="11"/>
<comment type="similarity">
    <text evidence="2 10">Belongs to the MCM family.</text>
</comment>
<dbReference type="PRINTS" id="PR01659">
    <property type="entry name" value="MCMPROTEIN3"/>
</dbReference>
<evidence type="ECO:0000256" key="5">
    <source>
        <dbReference type="ARBA" id="ARBA00022801"/>
    </source>
</evidence>
<sequence>MLANRTLTEDQATIRRQFIDFFEAERNEDKYIRRVQQMMGENKHRLIIDMNDLLDFHVTAGGGAGGDNETSLGMSLMQQPGRYVPLLELAIRDRVADQQADYLKIDYRSVAVHAGFDGPVGKLLGPRELYARHLNTLVALEGVITRQSAPRPRVLETVHYCRETNKFTKKEYRDQLTPLLDSSHLPTVNVMPKTDMDGNALRTELGLSSFLDSQMAMLQEAPERAPTGQLPRSVEIRLDDDLVDVVKPGDRVVLVGTYMPYTTADSKSFQSIVMVNNILPLSSSLRVSRPLDSQIQDMKAFCAKCIATGGTSGVLKTLSKSVAPGVFGLTYEKQAVLLMLVGGVERKAHNSHIRGDINVLLVGEPSTAKSQLLRFVLGVAPLALNTTGKGSSGVGLTAAVTTDSYSGERSLSAGAMVLADRGVLCIDEFDKMSPQDRVSMHEAMEQQTVTIAKAGIHASLNARCSVLAAANPVYGFYSVRHKLAFNVGLPESLLSRFDLTFIVLDQHSAEHNRRIGSHILRNHMHSAPVGSESATITKTMIQAADASAASLRGEDIGDARMTTNCTGESIVGQEFLRRYVAFAKKLSPLLSESAQTLVSQHYVQLRSEQQEGGKDGFMVTARTLEAIVRLATAHAKLRFSLTVEDEDVMGAMEILRASVHAATNASAQRQQDEDEVTAEATAAAAPGVPAPAAKKARVDPAVAGTPVVPSPTTTAVTVPSGGDLTTRIRKALVSIRREQKTSVQLHELRDRLGPDVDLLSVQRAVAAMDSDDFVYDATDVEDSITFLY</sequence>
<comment type="function">
    <text evidence="11">Acts as component of the MCM2-7 complex (MCM complex) which is the replicative helicase essential for 'once per cell cycle' DNA replication initiation and elongation in eukaryotic cells. The active ATPase sites in the MCM2-7 ring are formed through the interaction surfaces of two neighboring subunits such that a critical structure of a conserved arginine finger motif is provided in trans relative to the ATP-binding site of the Walker A box of the adjacent subunit. The six ATPase active sites, however, are likely to contribute differentially to the complex helicase activity.</text>
</comment>
<dbReference type="SMART" id="SM00350">
    <property type="entry name" value="MCM"/>
    <property type="match status" value="1"/>
</dbReference>
<evidence type="ECO:0000256" key="10">
    <source>
        <dbReference type="RuleBase" id="RU004070"/>
    </source>
</evidence>
<dbReference type="InterPro" id="IPR012340">
    <property type="entry name" value="NA-bd_OB-fold"/>
</dbReference>
<dbReference type="GO" id="GO:0000727">
    <property type="term" value="P:double-strand break repair via break-induced replication"/>
    <property type="evidence" value="ECO:0007669"/>
    <property type="project" value="TreeGrafter"/>
</dbReference>
<gene>
    <name evidence="13" type="ORF">BSAL_38350</name>
</gene>
<evidence type="ECO:0000256" key="6">
    <source>
        <dbReference type="ARBA" id="ARBA00022806"/>
    </source>
</evidence>
<evidence type="ECO:0000256" key="3">
    <source>
        <dbReference type="ARBA" id="ARBA00022705"/>
    </source>
</evidence>
<dbReference type="Pfam" id="PF00493">
    <property type="entry name" value="MCM"/>
    <property type="match status" value="1"/>
</dbReference>
<dbReference type="SUPFAM" id="SSF52540">
    <property type="entry name" value="P-loop containing nucleoside triphosphate hydrolases"/>
    <property type="match status" value="1"/>
</dbReference>
<dbReference type="PROSITE" id="PS50051">
    <property type="entry name" value="MCM_2"/>
    <property type="match status" value="1"/>
</dbReference>
<keyword evidence="14" id="KW-1185">Reference proteome</keyword>
<organism evidence="13 14">
    <name type="scientific">Bodo saltans</name>
    <name type="common">Flagellated protozoan</name>
    <dbReference type="NCBI Taxonomy" id="75058"/>
    <lineage>
        <taxon>Eukaryota</taxon>
        <taxon>Discoba</taxon>
        <taxon>Euglenozoa</taxon>
        <taxon>Kinetoplastea</taxon>
        <taxon>Metakinetoplastina</taxon>
        <taxon>Eubodonida</taxon>
        <taxon>Bodonidae</taxon>
        <taxon>Bodo</taxon>
    </lineage>
</organism>
<dbReference type="Gene3D" id="2.20.28.10">
    <property type="match status" value="1"/>
</dbReference>
<evidence type="ECO:0000256" key="7">
    <source>
        <dbReference type="ARBA" id="ARBA00022840"/>
    </source>
</evidence>
<dbReference type="InterPro" id="IPR008046">
    <property type="entry name" value="Mcm3"/>
</dbReference>
<keyword evidence="3 11" id="KW-0235">DNA replication</keyword>
<dbReference type="PROSITE" id="PS00847">
    <property type="entry name" value="MCM_1"/>
    <property type="match status" value="1"/>
</dbReference>
<dbReference type="InterPro" id="IPR003593">
    <property type="entry name" value="AAA+_ATPase"/>
</dbReference>
<dbReference type="GO" id="GO:0003697">
    <property type="term" value="F:single-stranded DNA binding"/>
    <property type="evidence" value="ECO:0007669"/>
    <property type="project" value="TreeGrafter"/>
</dbReference>
<evidence type="ECO:0000256" key="9">
    <source>
        <dbReference type="ARBA" id="ARBA00023242"/>
    </source>
</evidence>
<dbReference type="InterPro" id="IPR031327">
    <property type="entry name" value="MCM"/>
</dbReference>
<dbReference type="InterPro" id="IPR027925">
    <property type="entry name" value="MCM_N"/>
</dbReference>
<evidence type="ECO:0000256" key="2">
    <source>
        <dbReference type="ARBA" id="ARBA00008010"/>
    </source>
</evidence>
<dbReference type="SMART" id="SM00382">
    <property type="entry name" value="AAA"/>
    <property type="match status" value="1"/>
</dbReference>
<protein>
    <recommendedName>
        <fullName evidence="11">DNA replication licensing factor MCM3</fullName>
        <ecNumber evidence="11">3.6.4.12</ecNumber>
    </recommendedName>
</protein>
<keyword evidence="8 10" id="KW-0238">DNA-binding</keyword>
<dbReference type="GO" id="GO:0006271">
    <property type="term" value="P:DNA strand elongation involved in DNA replication"/>
    <property type="evidence" value="ECO:0007669"/>
    <property type="project" value="TreeGrafter"/>
</dbReference>
<dbReference type="InterPro" id="IPR041562">
    <property type="entry name" value="MCM_lid"/>
</dbReference>
<dbReference type="Proteomes" id="UP000051952">
    <property type="component" value="Unassembled WGS sequence"/>
</dbReference>
<keyword evidence="4 10" id="KW-0547">Nucleotide-binding</keyword>
<dbReference type="PRINTS" id="PR01657">
    <property type="entry name" value="MCMFAMILY"/>
</dbReference>
<dbReference type="GO" id="GO:0016887">
    <property type="term" value="F:ATP hydrolysis activity"/>
    <property type="evidence" value="ECO:0007669"/>
    <property type="project" value="RHEA"/>
</dbReference>
<keyword evidence="7 10" id="KW-0067">ATP-binding</keyword>
<dbReference type="AlphaFoldDB" id="A0A0S4JM41"/>
<evidence type="ECO:0000256" key="11">
    <source>
        <dbReference type="RuleBase" id="RU368061"/>
    </source>
</evidence>
<dbReference type="SUPFAM" id="SSF50249">
    <property type="entry name" value="Nucleic acid-binding proteins"/>
    <property type="match status" value="1"/>
</dbReference>
<dbReference type="OMA" id="NVYPQED"/>
<dbReference type="GO" id="GO:1902975">
    <property type="term" value="P:mitotic DNA replication initiation"/>
    <property type="evidence" value="ECO:0007669"/>
    <property type="project" value="TreeGrafter"/>
</dbReference>
<dbReference type="InterPro" id="IPR018525">
    <property type="entry name" value="MCM_CS"/>
</dbReference>
<keyword evidence="5 11" id="KW-0378">Hydrolase</keyword>
<keyword evidence="9 11" id="KW-0539">Nucleus</keyword>
<dbReference type="InterPro" id="IPR001208">
    <property type="entry name" value="MCM_dom"/>
</dbReference>
<evidence type="ECO:0000313" key="14">
    <source>
        <dbReference type="Proteomes" id="UP000051952"/>
    </source>
</evidence>
<dbReference type="Pfam" id="PF17207">
    <property type="entry name" value="MCM_OB"/>
    <property type="match status" value="1"/>
</dbReference>
<evidence type="ECO:0000313" key="13">
    <source>
        <dbReference type="EMBL" id="CUG92588.1"/>
    </source>
</evidence>
<evidence type="ECO:0000256" key="8">
    <source>
        <dbReference type="ARBA" id="ARBA00023125"/>
    </source>
</evidence>
<dbReference type="Pfam" id="PF17855">
    <property type="entry name" value="MCM_lid"/>
    <property type="match status" value="1"/>
</dbReference>
<dbReference type="InterPro" id="IPR027417">
    <property type="entry name" value="P-loop_NTPase"/>
</dbReference>
<dbReference type="InterPro" id="IPR033762">
    <property type="entry name" value="MCM_OB"/>
</dbReference>
<dbReference type="GO" id="GO:0042555">
    <property type="term" value="C:MCM complex"/>
    <property type="evidence" value="ECO:0007669"/>
    <property type="project" value="UniProtKB-UniRule"/>
</dbReference>
<keyword evidence="6 11" id="KW-0347">Helicase</keyword>
<dbReference type="Pfam" id="PF14551">
    <property type="entry name" value="MCM_N"/>
    <property type="match status" value="1"/>
</dbReference>
<comment type="subcellular location">
    <subcellularLocation>
        <location evidence="1 11">Nucleus</location>
    </subcellularLocation>
</comment>
<evidence type="ECO:0000259" key="12">
    <source>
        <dbReference type="PROSITE" id="PS50051"/>
    </source>
</evidence>
<dbReference type="Gene3D" id="2.40.50.140">
    <property type="entry name" value="Nucleic acid-binding proteins"/>
    <property type="match status" value="1"/>
</dbReference>
<dbReference type="VEuPathDB" id="TriTrypDB:BSAL_38350"/>
<comment type="subunit">
    <text evidence="11">Component of the MCM2-7 complex.</text>
</comment>
<feature type="domain" description="MCM C-terminal AAA(+) ATPase" evidence="12">
    <location>
        <begin position="314"/>
        <end position="519"/>
    </location>
</feature>
<dbReference type="GO" id="GO:0017116">
    <property type="term" value="F:single-stranded DNA helicase activity"/>
    <property type="evidence" value="ECO:0007669"/>
    <property type="project" value="TreeGrafter"/>
</dbReference>
<dbReference type="OrthoDB" id="1882346at2759"/>
<dbReference type="GO" id="GO:0005524">
    <property type="term" value="F:ATP binding"/>
    <property type="evidence" value="ECO:0007669"/>
    <property type="project" value="UniProtKB-UniRule"/>
</dbReference>
<dbReference type="PANTHER" id="PTHR11630:SF46">
    <property type="entry name" value="DNA REPLICATION LICENSING FACTOR MCM3-RELATED"/>
    <property type="match status" value="1"/>
</dbReference>
<dbReference type="GO" id="GO:0005634">
    <property type="term" value="C:nucleus"/>
    <property type="evidence" value="ECO:0007669"/>
    <property type="project" value="UniProtKB-SubCell"/>
</dbReference>